<dbReference type="Proteomes" id="UP000199315">
    <property type="component" value="Unassembled WGS sequence"/>
</dbReference>
<gene>
    <name evidence="1" type="ORF">SAMN05421730_1001514</name>
</gene>
<dbReference type="EMBL" id="FMKA01000001">
    <property type="protein sequence ID" value="SCP95371.1"/>
    <property type="molecule type" value="Genomic_DNA"/>
</dbReference>
<keyword evidence="2" id="KW-1185">Reference proteome</keyword>
<sequence length="118" mass="13745">MDYVIGMLAFFGFLAFIQVSSLSTKLKRMERHENDDSQMRSSLKDDMKSILAPCVGKEIVLDFYEDEEEPDMLDTSKHNKFILIDVDDKWAFIRIETPRKTVNKLIRFSSIKGVSFKN</sequence>
<name>A0A1D3TPN6_9FIRM</name>
<evidence type="ECO:0000313" key="1">
    <source>
        <dbReference type="EMBL" id="SCP95371.1"/>
    </source>
</evidence>
<reference evidence="1 2" key="1">
    <citation type="submission" date="2016-09" db="EMBL/GenBank/DDBJ databases">
        <authorList>
            <person name="Capua I."/>
            <person name="De Benedictis P."/>
            <person name="Joannis T."/>
            <person name="Lombin L.H."/>
            <person name="Cattoli G."/>
        </authorList>
    </citation>
    <scope>NUCLEOTIDE SEQUENCE [LARGE SCALE GENOMIC DNA]</scope>
    <source>
        <strain evidence="1 2">GluBS11</strain>
    </source>
</reference>
<organism evidence="1 2">
    <name type="scientific">Anaerobium acetethylicum</name>
    <dbReference type="NCBI Taxonomy" id="1619234"/>
    <lineage>
        <taxon>Bacteria</taxon>
        <taxon>Bacillati</taxon>
        <taxon>Bacillota</taxon>
        <taxon>Clostridia</taxon>
        <taxon>Lachnospirales</taxon>
        <taxon>Lachnospiraceae</taxon>
        <taxon>Anaerobium</taxon>
    </lineage>
</organism>
<accession>A0A1D3TPN6</accession>
<dbReference type="OrthoDB" id="2085536at2"/>
<protein>
    <submittedName>
        <fullName evidence="1">Uncharacterized protein</fullName>
    </submittedName>
</protein>
<proteinExistence type="predicted"/>
<evidence type="ECO:0000313" key="2">
    <source>
        <dbReference type="Proteomes" id="UP000199315"/>
    </source>
</evidence>
<dbReference type="AlphaFoldDB" id="A0A1D3TPN6"/>
<dbReference type="RefSeq" id="WP_091229579.1">
    <property type="nucleotide sequence ID" value="NZ_FMKA01000001.1"/>
</dbReference>